<gene>
    <name evidence="2" type="ORF">PXEA_LOCUS1520</name>
</gene>
<evidence type="ECO:0000313" key="2">
    <source>
        <dbReference type="EMBL" id="VEL08080.1"/>
    </source>
</evidence>
<dbReference type="Proteomes" id="UP000784294">
    <property type="component" value="Unassembled WGS sequence"/>
</dbReference>
<feature type="coiled-coil region" evidence="1">
    <location>
        <begin position="5"/>
        <end position="32"/>
    </location>
</feature>
<evidence type="ECO:0000256" key="1">
    <source>
        <dbReference type="SAM" id="Coils"/>
    </source>
</evidence>
<accession>A0A3S4ZVB7</accession>
<dbReference type="PANTHER" id="PTHR32215:SF0">
    <property type="entry name" value="CILIA- AND FLAGELLA-ASSOCIATED PROTEIN 57"/>
    <property type="match status" value="1"/>
</dbReference>
<name>A0A3S4ZVB7_9PLAT</name>
<evidence type="ECO:0000313" key="3">
    <source>
        <dbReference type="Proteomes" id="UP000784294"/>
    </source>
</evidence>
<dbReference type="AlphaFoldDB" id="A0A3S4ZVB7"/>
<sequence>MEAELERFHKQNTQLELSITELKQKQKATEHELLAERQATRDVEALVRRFKTDLYNCVGCIQDPKVLKSSVIALYKKHIQDDVVKS</sequence>
<keyword evidence="1" id="KW-0175">Coiled coil</keyword>
<dbReference type="OrthoDB" id="10251741at2759"/>
<protein>
    <submittedName>
        <fullName evidence="2">Uncharacterized protein</fullName>
    </submittedName>
</protein>
<keyword evidence="3" id="KW-1185">Reference proteome</keyword>
<organism evidence="2 3">
    <name type="scientific">Protopolystoma xenopodis</name>
    <dbReference type="NCBI Taxonomy" id="117903"/>
    <lineage>
        <taxon>Eukaryota</taxon>
        <taxon>Metazoa</taxon>
        <taxon>Spiralia</taxon>
        <taxon>Lophotrochozoa</taxon>
        <taxon>Platyhelminthes</taxon>
        <taxon>Monogenea</taxon>
        <taxon>Polyopisthocotylea</taxon>
        <taxon>Polystomatidea</taxon>
        <taxon>Polystomatidae</taxon>
        <taxon>Protopolystoma</taxon>
    </lineage>
</organism>
<dbReference type="PANTHER" id="PTHR32215">
    <property type="entry name" value="CILIA- AND FLAGELLA-ASSOCIATED PROTEIN 57"/>
    <property type="match status" value="1"/>
</dbReference>
<dbReference type="InterPro" id="IPR052993">
    <property type="entry name" value="CFA-57"/>
</dbReference>
<comment type="caution">
    <text evidence="2">The sequence shown here is derived from an EMBL/GenBank/DDBJ whole genome shotgun (WGS) entry which is preliminary data.</text>
</comment>
<proteinExistence type="predicted"/>
<reference evidence="2" key="1">
    <citation type="submission" date="2018-11" db="EMBL/GenBank/DDBJ databases">
        <authorList>
            <consortium name="Pathogen Informatics"/>
        </authorList>
    </citation>
    <scope>NUCLEOTIDE SEQUENCE</scope>
</reference>
<dbReference type="EMBL" id="CAAALY010003094">
    <property type="protein sequence ID" value="VEL08080.1"/>
    <property type="molecule type" value="Genomic_DNA"/>
</dbReference>